<keyword evidence="4" id="KW-1185">Reference proteome</keyword>
<dbReference type="Proteomes" id="UP001642409">
    <property type="component" value="Unassembled WGS sequence"/>
</dbReference>
<evidence type="ECO:0000313" key="4">
    <source>
        <dbReference type="Proteomes" id="UP001642409"/>
    </source>
</evidence>
<proteinExistence type="predicted"/>
<feature type="transmembrane region" description="Helical" evidence="1">
    <location>
        <begin position="12"/>
        <end position="31"/>
    </location>
</feature>
<protein>
    <submittedName>
        <fullName evidence="3">Hypothetical_protein</fullName>
    </submittedName>
</protein>
<evidence type="ECO:0000256" key="1">
    <source>
        <dbReference type="SAM" id="Phobius"/>
    </source>
</evidence>
<dbReference type="EMBL" id="CATOUU010001024">
    <property type="protein sequence ID" value="CAI9967476.1"/>
    <property type="molecule type" value="Genomic_DNA"/>
</dbReference>
<evidence type="ECO:0000313" key="3">
    <source>
        <dbReference type="EMBL" id="CAL6062564.1"/>
    </source>
</evidence>
<keyword evidence="1" id="KW-1133">Transmembrane helix</keyword>
<reference evidence="2" key="1">
    <citation type="submission" date="2023-06" db="EMBL/GenBank/DDBJ databases">
        <authorList>
            <person name="Kurt Z."/>
        </authorList>
    </citation>
    <scope>NUCLEOTIDE SEQUENCE</scope>
</reference>
<keyword evidence="1" id="KW-0472">Membrane</keyword>
<gene>
    <name evidence="3" type="ORF">HINF_LOCUS50247</name>
    <name evidence="2" type="ORF">HINF_LOCUS55121</name>
</gene>
<name>A0AA86R5F3_9EUKA</name>
<reference evidence="3 4" key="2">
    <citation type="submission" date="2024-07" db="EMBL/GenBank/DDBJ databases">
        <authorList>
            <person name="Akdeniz Z."/>
        </authorList>
    </citation>
    <scope>NUCLEOTIDE SEQUENCE [LARGE SCALE GENOMIC DNA]</scope>
</reference>
<sequence length="120" mass="14199">MYLNQGLSLGQLYLATVYLSNIYCICSHLLFTHWNLTRFNSELHTFAFYEQKLNYLGQPFVFQNYAKTGDVTSFTGRYFSLLPKTSFTEFKRSRPRKQTCEKINQFSVNDLFIAESREFN</sequence>
<keyword evidence="1" id="KW-0812">Transmembrane</keyword>
<comment type="caution">
    <text evidence="2">The sequence shown here is derived from an EMBL/GenBank/DDBJ whole genome shotgun (WGS) entry which is preliminary data.</text>
</comment>
<organism evidence="2">
    <name type="scientific">Hexamita inflata</name>
    <dbReference type="NCBI Taxonomy" id="28002"/>
    <lineage>
        <taxon>Eukaryota</taxon>
        <taxon>Metamonada</taxon>
        <taxon>Diplomonadida</taxon>
        <taxon>Hexamitidae</taxon>
        <taxon>Hexamitinae</taxon>
        <taxon>Hexamita</taxon>
    </lineage>
</organism>
<accession>A0AA86R5F3</accession>
<evidence type="ECO:0000313" key="2">
    <source>
        <dbReference type="EMBL" id="CAI9967476.1"/>
    </source>
</evidence>
<dbReference type="AlphaFoldDB" id="A0AA86R5F3"/>
<dbReference type="EMBL" id="CAXDID020000240">
    <property type="protein sequence ID" value="CAL6062564.1"/>
    <property type="molecule type" value="Genomic_DNA"/>
</dbReference>